<dbReference type="Proteomes" id="UP001157125">
    <property type="component" value="Unassembled WGS sequence"/>
</dbReference>
<protein>
    <recommendedName>
        <fullName evidence="2">Glutamate-ammonia ligase adenylyltransferase repeated domain-containing protein</fullName>
    </recommendedName>
</protein>
<accession>A0ABQ6I8M4</accession>
<gene>
    <name evidence="3" type="ORF">GCM10025876_02650</name>
</gene>
<dbReference type="SUPFAM" id="SSF81301">
    <property type="entry name" value="Nucleotidyltransferase"/>
    <property type="match status" value="1"/>
</dbReference>
<dbReference type="InterPro" id="IPR023057">
    <property type="entry name" value="GlnE"/>
</dbReference>
<dbReference type="Gene3D" id="3.30.460.10">
    <property type="entry name" value="Beta Polymerase, domain 2"/>
    <property type="match status" value="1"/>
</dbReference>
<feature type="compositionally biased region" description="Polar residues" evidence="1">
    <location>
        <begin position="340"/>
        <end position="349"/>
    </location>
</feature>
<evidence type="ECO:0000313" key="3">
    <source>
        <dbReference type="EMBL" id="GMA34061.1"/>
    </source>
</evidence>
<dbReference type="PANTHER" id="PTHR30621">
    <property type="entry name" value="GLUTAMINE SYNTHETASE ADENYLYLTRANSFERASE"/>
    <property type="match status" value="1"/>
</dbReference>
<dbReference type="EMBL" id="BSUN01000001">
    <property type="protein sequence ID" value="GMA34061.1"/>
    <property type="molecule type" value="Genomic_DNA"/>
</dbReference>
<name>A0ABQ6I8M4_9MICO</name>
<comment type="caution">
    <text evidence="3">The sequence shown here is derived from an EMBL/GenBank/DDBJ whole genome shotgun (WGS) entry which is preliminary data.</text>
</comment>
<dbReference type="InterPro" id="IPR005190">
    <property type="entry name" value="GlnE_rpt_dom"/>
</dbReference>
<feature type="region of interest" description="Disordered" evidence="1">
    <location>
        <begin position="329"/>
        <end position="350"/>
    </location>
</feature>
<sequence length="388" mass="41829">MLQRTHLMPEDEEGRRALARASGFATLEYMDEVWHDIRRDVRAMHLEMFYRPILPMVASLSADEARLDDAAARARLAAVGFDDAQAAQRHIAALTEGSPDVPPSSGPAPCDDRLVRPGRRARRGPARVPEASENLADAQWYLKLLRDSSAAAQRLARLLSTSAYVTDALLASAESIPWLDNDADLAPRSRERLRAEADAILRRSADAEQCITALRGLRRRELARVASADVLGLITPVEAAASVSDSADVLIEGAVRIASAEVASDAGLESLPVRFLVVAMGRYGGSEMGYTSDADVQFVWSGDHPDGQKLAVKVAQRVRKAAAVRVEPARTGDRCGPTSRGAQRSARTVTHQRSRVLRPLVGPVGGAGAAACPTVRGRRPGSRRTLSR</sequence>
<evidence type="ECO:0000256" key="1">
    <source>
        <dbReference type="SAM" id="MobiDB-lite"/>
    </source>
</evidence>
<dbReference type="InterPro" id="IPR043519">
    <property type="entry name" value="NT_sf"/>
</dbReference>
<dbReference type="Pfam" id="PF03710">
    <property type="entry name" value="GlnE"/>
    <property type="match status" value="1"/>
</dbReference>
<feature type="domain" description="Glutamate-ammonia ligase adenylyltransferase repeated" evidence="2">
    <location>
        <begin position="153"/>
        <end position="321"/>
    </location>
</feature>
<keyword evidence="4" id="KW-1185">Reference proteome</keyword>
<feature type="region of interest" description="Disordered" evidence="1">
    <location>
        <begin position="367"/>
        <end position="388"/>
    </location>
</feature>
<organism evidence="3 4">
    <name type="scientific">Demequina litorisediminis</name>
    <dbReference type="NCBI Taxonomy" id="1849022"/>
    <lineage>
        <taxon>Bacteria</taxon>
        <taxon>Bacillati</taxon>
        <taxon>Actinomycetota</taxon>
        <taxon>Actinomycetes</taxon>
        <taxon>Micrococcales</taxon>
        <taxon>Demequinaceae</taxon>
        <taxon>Demequina</taxon>
    </lineage>
</organism>
<dbReference type="PANTHER" id="PTHR30621:SF0">
    <property type="entry name" value="BIFUNCTIONAL GLUTAMINE SYNTHETASE ADENYLYLTRANSFERASE_ADENYLYL-REMOVING ENZYME"/>
    <property type="match status" value="1"/>
</dbReference>
<evidence type="ECO:0000313" key="4">
    <source>
        <dbReference type="Proteomes" id="UP001157125"/>
    </source>
</evidence>
<evidence type="ECO:0000259" key="2">
    <source>
        <dbReference type="Pfam" id="PF03710"/>
    </source>
</evidence>
<proteinExistence type="predicted"/>
<reference evidence="4" key="1">
    <citation type="journal article" date="2019" name="Int. J. Syst. Evol. Microbiol.">
        <title>The Global Catalogue of Microorganisms (GCM) 10K type strain sequencing project: providing services to taxonomists for standard genome sequencing and annotation.</title>
        <authorList>
            <consortium name="The Broad Institute Genomics Platform"/>
            <consortium name="The Broad Institute Genome Sequencing Center for Infectious Disease"/>
            <person name="Wu L."/>
            <person name="Ma J."/>
        </authorList>
    </citation>
    <scope>NUCLEOTIDE SEQUENCE [LARGE SCALE GENOMIC DNA]</scope>
    <source>
        <strain evidence="4">NBRC 112299</strain>
    </source>
</reference>
<feature type="compositionally biased region" description="Basic residues" evidence="1">
    <location>
        <begin position="376"/>
        <end position="388"/>
    </location>
</feature>